<sequence>MSAPRLAALAGLALAGTVGAVSLTLAPAAVTEALRAGETMSIKEGGYVLGSYLLRAYNEDVILRPNSPEIDGIVLGTPFERLRYEAYLARLEGNPLTAAQATAFARTLDHKVTVRVYSHSPFSVADEDEQWQLAYRTDRVKANPDREKSYLDFFKSATMTVAGRTYTAAPVVDGPYRDNFTLPSGEADFRNLGVVNYTFDLPTMPVSGTFTLAFKDSRGVLYTVSGELSKYR</sequence>
<keyword evidence="2" id="KW-1185">Reference proteome</keyword>
<proteinExistence type="predicted"/>
<dbReference type="Proteomes" id="UP001595803">
    <property type="component" value="Unassembled WGS sequence"/>
</dbReference>
<dbReference type="EMBL" id="JBHRZG010000022">
    <property type="protein sequence ID" value="MFC3834313.1"/>
    <property type="molecule type" value="Genomic_DNA"/>
</dbReference>
<gene>
    <name evidence="1" type="ORF">ACFOSB_15780</name>
</gene>
<evidence type="ECO:0000313" key="1">
    <source>
        <dbReference type="EMBL" id="MFC3834313.1"/>
    </source>
</evidence>
<reference evidence="2" key="1">
    <citation type="journal article" date="2019" name="Int. J. Syst. Evol. Microbiol.">
        <title>The Global Catalogue of Microorganisms (GCM) 10K type strain sequencing project: providing services to taxonomists for standard genome sequencing and annotation.</title>
        <authorList>
            <consortium name="The Broad Institute Genomics Platform"/>
            <consortium name="The Broad Institute Genome Sequencing Center for Infectious Disease"/>
            <person name="Wu L."/>
            <person name="Ma J."/>
        </authorList>
    </citation>
    <scope>NUCLEOTIDE SEQUENCE [LARGE SCALE GENOMIC DNA]</scope>
    <source>
        <strain evidence="2">CCTCC AB 2017081</strain>
    </source>
</reference>
<comment type="caution">
    <text evidence="1">The sequence shown here is derived from an EMBL/GenBank/DDBJ whole genome shotgun (WGS) entry which is preliminary data.</text>
</comment>
<dbReference type="RefSeq" id="WP_380102837.1">
    <property type="nucleotide sequence ID" value="NZ_JBHRZG010000022.1"/>
</dbReference>
<name>A0ABV7ZD81_9DEIO</name>
<accession>A0ABV7ZD81</accession>
<organism evidence="1 2">
    <name type="scientific">Deinococcus rufus</name>
    <dbReference type="NCBI Taxonomy" id="2136097"/>
    <lineage>
        <taxon>Bacteria</taxon>
        <taxon>Thermotogati</taxon>
        <taxon>Deinococcota</taxon>
        <taxon>Deinococci</taxon>
        <taxon>Deinococcales</taxon>
        <taxon>Deinococcaceae</taxon>
        <taxon>Deinococcus</taxon>
    </lineage>
</organism>
<protein>
    <submittedName>
        <fullName evidence="1">Uncharacterized protein</fullName>
    </submittedName>
</protein>
<evidence type="ECO:0000313" key="2">
    <source>
        <dbReference type="Proteomes" id="UP001595803"/>
    </source>
</evidence>